<feature type="non-terminal residue" evidence="2">
    <location>
        <position position="48"/>
    </location>
</feature>
<dbReference type="AlphaFoldDB" id="A0A392T1S3"/>
<evidence type="ECO:0000256" key="1">
    <source>
        <dbReference type="SAM" id="MobiDB-lite"/>
    </source>
</evidence>
<evidence type="ECO:0000313" key="2">
    <source>
        <dbReference type="EMBL" id="MCI54327.1"/>
    </source>
</evidence>
<dbReference type="Proteomes" id="UP000265520">
    <property type="component" value="Unassembled WGS sequence"/>
</dbReference>
<protein>
    <submittedName>
        <fullName evidence="2">Uncharacterized protein</fullName>
    </submittedName>
</protein>
<organism evidence="2 3">
    <name type="scientific">Trifolium medium</name>
    <dbReference type="NCBI Taxonomy" id="97028"/>
    <lineage>
        <taxon>Eukaryota</taxon>
        <taxon>Viridiplantae</taxon>
        <taxon>Streptophyta</taxon>
        <taxon>Embryophyta</taxon>
        <taxon>Tracheophyta</taxon>
        <taxon>Spermatophyta</taxon>
        <taxon>Magnoliopsida</taxon>
        <taxon>eudicotyledons</taxon>
        <taxon>Gunneridae</taxon>
        <taxon>Pentapetalae</taxon>
        <taxon>rosids</taxon>
        <taxon>fabids</taxon>
        <taxon>Fabales</taxon>
        <taxon>Fabaceae</taxon>
        <taxon>Papilionoideae</taxon>
        <taxon>50 kb inversion clade</taxon>
        <taxon>NPAAA clade</taxon>
        <taxon>Hologalegina</taxon>
        <taxon>IRL clade</taxon>
        <taxon>Trifolieae</taxon>
        <taxon>Trifolium</taxon>
    </lineage>
</organism>
<sequence length="48" mass="5488">MQVQFRHAEAVNAERFHLLHEALESLMQKKTNTKSPRGALNSGKHAFQ</sequence>
<dbReference type="EMBL" id="LXQA010477500">
    <property type="protein sequence ID" value="MCI54327.1"/>
    <property type="molecule type" value="Genomic_DNA"/>
</dbReference>
<feature type="region of interest" description="Disordered" evidence="1">
    <location>
        <begin position="27"/>
        <end position="48"/>
    </location>
</feature>
<reference evidence="2 3" key="1">
    <citation type="journal article" date="2018" name="Front. Plant Sci.">
        <title>Red Clover (Trifolium pratense) and Zigzag Clover (T. medium) - A Picture of Genomic Similarities and Differences.</title>
        <authorList>
            <person name="Dluhosova J."/>
            <person name="Istvanek J."/>
            <person name="Nedelnik J."/>
            <person name="Repkova J."/>
        </authorList>
    </citation>
    <scope>NUCLEOTIDE SEQUENCE [LARGE SCALE GENOMIC DNA]</scope>
    <source>
        <strain evidence="3">cv. 10/8</strain>
        <tissue evidence="2">Leaf</tissue>
    </source>
</reference>
<keyword evidence="3" id="KW-1185">Reference proteome</keyword>
<proteinExistence type="predicted"/>
<comment type="caution">
    <text evidence="2">The sequence shown here is derived from an EMBL/GenBank/DDBJ whole genome shotgun (WGS) entry which is preliminary data.</text>
</comment>
<accession>A0A392T1S3</accession>
<evidence type="ECO:0000313" key="3">
    <source>
        <dbReference type="Proteomes" id="UP000265520"/>
    </source>
</evidence>
<name>A0A392T1S3_9FABA</name>